<dbReference type="Pfam" id="PF12831">
    <property type="entry name" value="FAD_oxidored"/>
    <property type="match status" value="1"/>
</dbReference>
<organism evidence="1 2">
    <name type="scientific">Candidatus Segetimicrobium genomatis</name>
    <dbReference type="NCBI Taxonomy" id="2569760"/>
    <lineage>
        <taxon>Bacteria</taxon>
        <taxon>Bacillati</taxon>
        <taxon>Candidatus Sysuimicrobiota</taxon>
        <taxon>Candidatus Sysuimicrobiia</taxon>
        <taxon>Candidatus Sysuimicrobiales</taxon>
        <taxon>Candidatus Segetimicrobiaceae</taxon>
        <taxon>Candidatus Segetimicrobium</taxon>
    </lineage>
</organism>
<proteinExistence type="predicted"/>
<dbReference type="SUPFAM" id="SSF51905">
    <property type="entry name" value="FAD/NAD(P)-binding domain"/>
    <property type="match status" value="1"/>
</dbReference>
<accession>A0A537JGE8</accession>
<dbReference type="AlphaFoldDB" id="A0A537JGE8"/>
<evidence type="ECO:0000313" key="1">
    <source>
        <dbReference type="EMBL" id="TMI82560.1"/>
    </source>
</evidence>
<evidence type="ECO:0000313" key="2">
    <source>
        <dbReference type="Proteomes" id="UP000320048"/>
    </source>
</evidence>
<dbReference type="Proteomes" id="UP000320048">
    <property type="component" value="Unassembled WGS sequence"/>
</dbReference>
<protein>
    <submittedName>
        <fullName evidence="1">FAD-dependent oxidoreductase</fullName>
    </submittedName>
</protein>
<comment type="caution">
    <text evidence="1">The sequence shown here is derived from an EMBL/GenBank/DDBJ whole genome shotgun (WGS) entry which is preliminary data.</text>
</comment>
<dbReference type="GO" id="GO:0008734">
    <property type="term" value="F:L-aspartate oxidase activity"/>
    <property type="evidence" value="ECO:0007669"/>
    <property type="project" value="InterPro"/>
</dbReference>
<dbReference type="PANTHER" id="PTHR42716">
    <property type="entry name" value="L-ASPARTATE OXIDASE"/>
    <property type="match status" value="1"/>
</dbReference>
<name>A0A537JGE8_9BACT</name>
<dbReference type="PANTHER" id="PTHR42716:SF1">
    <property type="entry name" value="SLL0471 PROTEIN"/>
    <property type="match status" value="1"/>
</dbReference>
<dbReference type="InterPro" id="IPR005288">
    <property type="entry name" value="NadB"/>
</dbReference>
<dbReference type="GO" id="GO:0009435">
    <property type="term" value="P:NAD+ biosynthetic process"/>
    <property type="evidence" value="ECO:0007669"/>
    <property type="project" value="InterPro"/>
</dbReference>
<gene>
    <name evidence="1" type="ORF">E6H04_04500</name>
</gene>
<dbReference type="EMBL" id="VBAO01000119">
    <property type="protein sequence ID" value="TMI82560.1"/>
    <property type="molecule type" value="Genomic_DNA"/>
</dbReference>
<reference evidence="1 2" key="1">
    <citation type="journal article" date="2019" name="Nat. Microbiol.">
        <title>Mediterranean grassland soil C-N compound turnover is dependent on rainfall and depth, and is mediated by genomically divergent microorganisms.</title>
        <authorList>
            <person name="Diamond S."/>
            <person name="Andeer P.F."/>
            <person name="Li Z."/>
            <person name="Crits-Christoph A."/>
            <person name="Burstein D."/>
            <person name="Anantharaman K."/>
            <person name="Lane K.R."/>
            <person name="Thomas B.C."/>
            <person name="Pan C."/>
            <person name="Northen T.R."/>
            <person name="Banfield J.F."/>
        </authorList>
    </citation>
    <scope>NUCLEOTIDE SEQUENCE [LARGE SCALE GENOMIC DNA]</scope>
    <source>
        <strain evidence="1">NP_7</strain>
    </source>
</reference>
<dbReference type="InterPro" id="IPR036188">
    <property type="entry name" value="FAD/NAD-bd_sf"/>
</dbReference>
<dbReference type="Gene3D" id="3.50.50.60">
    <property type="entry name" value="FAD/NAD(P)-binding domain"/>
    <property type="match status" value="1"/>
</dbReference>
<sequence length="649" mass="70105">MDPGAAEIACDVLVVGGGLGGVAAALRAARLGGRVCLLEETGWLGGQISTQGVSHLDEHEHIEGFGGTAAYYELRNAIRAHYRSQYVLSDEARRAPRLNPGNAWVSRLSFEPSAGAAVLDAMLAGPRDSGSLQIFLHARAIEADVVDGRIASVLARYTESGAPVRFRPAYVLDATDLGDLYVLTSTAYAAGAESRAETGEPSAPERADPAGVQDFTVPFAVEFRPGEVHTIAKPPEFEENRAGQPYSLIATPRVPGALPYRMFEQAPGTYGPFFTYRRVLDARNFDDPRVSNDVAIINWPSNDFRGGPLIDRSPDEQALLRERARRLSLGFLYWLQTEAPRDDGGRGYPELRPRPDIMGSPDGLSQVPYIREGRRLRARRTVREQDIARAFHPGARAARFDDTVGIGYYPIDLHGGGGTTSIPTRPFQIPLGALIPARTANLFPAAKNIGTTHIANGAYRLHPVEWAVGEAAASLALFCQRARTSAQAVPERHDLMRRFQLLLLDQGIPLYWYDDVPLEHPAFAATQLLAIDGGWEGDSGTLHFAPEDGMAVGEGKQRVAAVARSLQKWRGAGAIHPDADVFKAGPEDAALPLRWGAALRLVATAVPAAVPPPRAAEALVTRGDLAVCLGQLLREAIERGALDLEDREG</sequence>